<protein>
    <submittedName>
        <fullName evidence="2">SDR family NAD(P)-dependent oxidoreductase</fullName>
    </submittedName>
</protein>
<accession>A0A5N1IH81</accession>
<dbReference type="PROSITE" id="PS00061">
    <property type="entry name" value="ADH_SHORT"/>
    <property type="match status" value="1"/>
</dbReference>
<dbReference type="InterPro" id="IPR036291">
    <property type="entry name" value="NAD(P)-bd_dom_sf"/>
</dbReference>
<dbReference type="EMBL" id="VYWW01000016">
    <property type="protein sequence ID" value="KAA9322780.1"/>
    <property type="molecule type" value="Genomic_DNA"/>
</dbReference>
<dbReference type="CDD" id="cd05233">
    <property type="entry name" value="SDR_c"/>
    <property type="match status" value="1"/>
</dbReference>
<keyword evidence="5" id="KW-1185">Reference proteome</keyword>
<dbReference type="EMBL" id="JBBVUL010000001">
    <property type="protein sequence ID" value="MEL0564485.1"/>
    <property type="molecule type" value="Genomic_DNA"/>
</dbReference>
<dbReference type="InterPro" id="IPR020904">
    <property type="entry name" value="Sc_DH/Rdtase_CS"/>
</dbReference>
<evidence type="ECO:0000313" key="4">
    <source>
        <dbReference type="Proteomes" id="UP000327236"/>
    </source>
</evidence>
<dbReference type="SUPFAM" id="SSF51735">
    <property type="entry name" value="NAD(P)-binding Rossmann-fold domains"/>
    <property type="match status" value="1"/>
</dbReference>
<proteinExistence type="inferred from homology"/>
<name>A0A5N1IH81_LACJE</name>
<dbReference type="PRINTS" id="PR00081">
    <property type="entry name" value="GDHRDH"/>
</dbReference>
<dbReference type="InterPro" id="IPR002347">
    <property type="entry name" value="SDR_fam"/>
</dbReference>
<evidence type="ECO:0000313" key="5">
    <source>
        <dbReference type="Proteomes" id="UP001385848"/>
    </source>
</evidence>
<dbReference type="Proteomes" id="UP001385848">
    <property type="component" value="Unassembled WGS sequence"/>
</dbReference>
<organism evidence="2 4">
    <name type="scientific">Lactobacillus jensenii</name>
    <dbReference type="NCBI Taxonomy" id="109790"/>
    <lineage>
        <taxon>Bacteria</taxon>
        <taxon>Bacillati</taxon>
        <taxon>Bacillota</taxon>
        <taxon>Bacilli</taxon>
        <taxon>Lactobacillales</taxon>
        <taxon>Lactobacillaceae</taxon>
        <taxon>Lactobacillus</taxon>
    </lineage>
</organism>
<dbReference type="OrthoDB" id="9803333at2"/>
<dbReference type="PANTHER" id="PTHR42879">
    <property type="entry name" value="3-OXOACYL-(ACYL-CARRIER-PROTEIN) REDUCTASE"/>
    <property type="match status" value="1"/>
</dbReference>
<evidence type="ECO:0000313" key="2">
    <source>
        <dbReference type="EMBL" id="KAA9322780.1"/>
    </source>
</evidence>
<reference evidence="3 5" key="2">
    <citation type="submission" date="2024-04" db="EMBL/GenBank/DDBJ databases">
        <title>Three lactobacilli isolated from voided urine samples from females with type 2 diabetes.</title>
        <authorList>
            <person name="Kula A."/>
            <person name="Stegman N."/>
            <person name="Putonti C."/>
        </authorList>
    </citation>
    <scope>NUCLEOTIDE SEQUENCE [LARGE SCALE GENOMIC DNA]</scope>
    <source>
        <strain evidence="3 5">1855</strain>
    </source>
</reference>
<reference evidence="2 4" key="1">
    <citation type="submission" date="2019-09" db="EMBL/GenBank/DDBJ databases">
        <title>Draft genome sequence assemblies of isolates from the urinary tract.</title>
        <authorList>
            <person name="Mores C.R."/>
            <person name="Putonti C."/>
            <person name="Wolfe A.J."/>
        </authorList>
    </citation>
    <scope>NUCLEOTIDE SEQUENCE [LARGE SCALE GENOMIC DNA]</scope>
    <source>
        <strain evidence="2 4">UMB246</strain>
    </source>
</reference>
<dbReference type="Gene3D" id="3.40.50.720">
    <property type="entry name" value="NAD(P)-binding Rossmann-like Domain"/>
    <property type="match status" value="1"/>
</dbReference>
<comment type="similarity">
    <text evidence="1">Belongs to the short-chain dehydrogenases/reductases (SDR) family.</text>
</comment>
<dbReference type="KEGG" id="lje:BUE77_03140"/>
<dbReference type="Proteomes" id="UP000327236">
    <property type="component" value="Unassembled WGS sequence"/>
</dbReference>
<dbReference type="NCBIfam" id="NF047420">
    <property type="entry name" value="EF_P_mod_YmfI"/>
    <property type="match status" value="1"/>
</dbReference>
<dbReference type="AlphaFoldDB" id="A0A5N1IH81"/>
<gene>
    <name evidence="3" type="ORF">AAC431_00910</name>
    <name evidence="2" type="ORF">F6H94_04615</name>
</gene>
<dbReference type="RefSeq" id="WP_006585004.1">
    <property type="nucleotide sequence ID" value="NZ_CATOUV010000001.1"/>
</dbReference>
<dbReference type="Pfam" id="PF00106">
    <property type="entry name" value="adh_short"/>
    <property type="match status" value="1"/>
</dbReference>
<evidence type="ECO:0000313" key="3">
    <source>
        <dbReference type="EMBL" id="MEL0564485.1"/>
    </source>
</evidence>
<comment type="caution">
    <text evidence="2">The sequence shown here is derived from an EMBL/GenBank/DDBJ whole genome shotgun (WGS) entry which is preliminary data.</text>
</comment>
<dbReference type="GeneID" id="31742698"/>
<evidence type="ECO:0000256" key="1">
    <source>
        <dbReference type="ARBA" id="ARBA00006484"/>
    </source>
</evidence>
<sequence length="242" mass="26494">MKRAIIFGATGGIGQAIATELAADGWSLYLHYSNQEQVASELADKLMSQFPEQDFIAIKLDFLASNMELQQFCQGLLPVNVAIFAQGITHYGFFGEQDLDNLEQEMKINLLTPLKLTRLLESNLLKYKHSRIIYLGSVYGGQASALESAYSASKAALTRFSQAYAREVAASGLTVNVLAPGAVDTPMNAIFSEDVLDEVKSEIPAGRLALGKDISFWVKNILKPESDYLTGQTIYITGGWLI</sequence>
<dbReference type="GO" id="GO:0032787">
    <property type="term" value="P:monocarboxylic acid metabolic process"/>
    <property type="evidence" value="ECO:0007669"/>
    <property type="project" value="UniProtKB-ARBA"/>
</dbReference>
<dbReference type="PANTHER" id="PTHR42879:SF2">
    <property type="entry name" value="3-OXOACYL-[ACYL-CARRIER-PROTEIN] REDUCTASE FABG"/>
    <property type="match status" value="1"/>
</dbReference>
<dbReference type="InterPro" id="IPR050259">
    <property type="entry name" value="SDR"/>
</dbReference>